<dbReference type="EMBL" id="JAATJJ010000001">
    <property type="protein sequence ID" value="NJB71680.1"/>
    <property type="molecule type" value="Genomic_DNA"/>
</dbReference>
<evidence type="ECO:0000256" key="1">
    <source>
        <dbReference type="ARBA" id="ARBA00022448"/>
    </source>
</evidence>
<keyword evidence="1" id="KW-0813">Transport</keyword>
<keyword evidence="2" id="KW-0812">Transmembrane</keyword>
<sequence>MNIALQKTFELLLIILLGILLQKKVPKKESLGGLKTIILSIALPATIFLALLKIKLDESLLVLPLMALCFNFLMFFAVRYLLDFSIPIHDENKKRTLNMLLPSLAPGLSCFPFIIAYLGDDFLALAALADVGNKIFGLIILYMLAMYWYRKRAEKSNASNKSKLKSLLLSLLNEPINMVIIIALLMLAFGFNITSFPEFLQNTIGRLSVIMVPLVLLFIGMAVRIKFSDFRYIFQMLTWRAGITFCISAVFIFLLPELSTGMMLLLIVFPQSSCSFWPFAHMSAVKGLEDKDGQDKPTFDLDFAVSILACSLPFSTLLIISVFYFGDYVANPMALIILGIAMILFSLIPKGIKAVKKKTKKPEWKNGIIKELELDE</sequence>
<dbReference type="Proteomes" id="UP000590442">
    <property type="component" value="Unassembled WGS sequence"/>
</dbReference>
<evidence type="ECO:0000313" key="4">
    <source>
        <dbReference type="Proteomes" id="UP000590442"/>
    </source>
</evidence>
<keyword evidence="2" id="KW-1133">Transmembrane helix</keyword>
<proteinExistence type="predicted"/>
<dbReference type="PANTHER" id="PTHR36838">
    <property type="entry name" value="AUXIN EFFLUX CARRIER FAMILY PROTEIN"/>
    <property type="match status" value="1"/>
</dbReference>
<keyword evidence="2" id="KW-0472">Membrane</keyword>
<feature type="transmembrane region" description="Helical" evidence="2">
    <location>
        <begin position="131"/>
        <end position="149"/>
    </location>
</feature>
<dbReference type="PANTHER" id="PTHR36838:SF3">
    <property type="entry name" value="TRANSPORTER AUXIN EFFLUX CARRIER EC FAMILY"/>
    <property type="match status" value="1"/>
</dbReference>
<feature type="transmembrane region" description="Helical" evidence="2">
    <location>
        <begin position="170"/>
        <end position="191"/>
    </location>
</feature>
<feature type="transmembrane region" description="Helical" evidence="2">
    <location>
        <begin position="261"/>
        <end position="280"/>
    </location>
</feature>
<evidence type="ECO:0008006" key="5">
    <source>
        <dbReference type="Google" id="ProtNLM"/>
    </source>
</evidence>
<feature type="transmembrane region" description="Helical" evidence="2">
    <location>
        <begin position="332"/>
        <end position="352"/>
    </location>
</feature>
<feature type="transmembrane region" description="Helical" evidence="2">
    <location>
        <begin position="60"/>
        <end position="78"/>
    </location>
</feature>
<comment type="caution">
    <text evidence="3">The sequence shown here is derived from an EMBL/GenBank/DDBJ whole genome shotgun (WGS) entry which is preliminary data.</text>
</comment>
<dbReference type="RefSeq" id="WP_167963685.1">
    <property type="nucleotide sequence ID" value="NZ_JAATJJ010000001.1"/>
</dbReference>
<feature type="transmembrane region" description="Helical" evidence="2">
    <location>
        <begin position="203"/>
        <end position="225"/>
    </location>
</feature>
<feature type="transmembrane region" description="Helical" evidence="2">
    <location>
        <begin position="34"/>
        <end position="54"/>
    </location>
</feature>
<name>A0A846QXK6_9FLAO</name>
<gene>
    <name evidence="3" type="ORF">GGR42_002142</name>
</gene>
<protein>
    <recommendedName>
        <fullName evidence="5">Permease</fullName>
    </recommendedName>
</protein>
<feature type="transmembrane region" description="Helical" evidence="2">
    <location>
        <begin position="301"/>
        <end position="326"/>
    </location>
</feature>
<feature type="transmembrane region" description="Helical" evidence="2">
    <location>
        <begin position="99"/>
        <end position="119"/>
    </location>
</feature>
<feature type="transmembrane region" description="Helical" evidence="2">
    <location>
        <begin position="237"/>
        <end position="255"/>
    </location>
</feature>
<evidence type="ECO:0000313" key="3">
    <source>
        <dbReference type="EMBL" id="NJB71680.1"/>
    </source>
</evidence>
<organism evidence="3 4">
    <name type="scientific">Saonia flava</name>
    <dbReference type="NCBI Taxonomy" id="523696"/>
    <lineage>
        <taxon>Bacteria</taxon>
        <taxon>Pseudomonadati</taxon>
        <taxon>Bacteroidota</taxon>
        <taxon>Flavobacteriia</taxon>
        <taxon>Flavobacteriales</taxon>
        <taxon>Flavobacteriaceae</taxon>
        <taxon>Saonia</taxon>
    </lineage>
</organism>
<evidence type="ECO:0000256" key="2">
    <source>
        <dbReference type="SAM" id="Phobius"/>
    </source>
</evidence>
<dbReference type="AlphaFoldDB" id="A0A846QXK6"/>
<keyword evidence="4" id="KW-1185">Reference proteome</keyword>
<reference evidence="3 4" key="1">
    <citation type="submission" date="2020-03" db="EMBL/GenBank/DDBJ databases">
        <title>Genomic Encyclopedia of Type Strains, Phase IV (KMG-IV): sequencing the most valuable type-strain genomes for metagenomic binning, comparative biology and taxonomic classification.</title>
        <authorList>
            <person name="Goeker M."/>
        </authorList>
    </citation>
    <scope>NUCLEOTIDE SEQUENCE [LARGE SCALE GENOMIC DNA]</scope>
    <source>
        <strain evidence="3 4">DSM 29762</strain>
    </source>
</reference>
<accession>A0A846QXK6</accession>